<dbReference type="Proteomes" id="UP000482634">
    <property type="component" value="Unassembled WGS sequence"/>
</dbReference>
<keyword evidence="3" id="KW-0732">Signal</keyword>
<dbReference type="PANTHER" id="PTHR32305">
    <property type="match status" value="1"/>
</dbReference>
<dbReference type="NCBIfam" id="TIGR03696">
    <property type="entry name" value="Rhs_assc_core"/>
    <property type="match status" value="1"/>
</dbReference>
<evidence type="ECO:0000313" key="6">
    <source>
        <dbReference type="EMBL" id="NER62836.1"/>
    </source>
</evidence>
<evidence type="ECO:0000313" key="5">
    <source>
        <dbReference type="EMBL" id="NER59958.1"/>
    </source>
</evidence>
<evidence type="ECO:0000256" key="2">
    <source>
        <dbReference type="SAM" id="MobiDB-lite"/>
    </source>
</evidence>
<dbReference type="AlphaFoldDB" id="A0A6B3NLZ0"/>
<dbReference type="EMBL" id="JAAHBV010000157">
    <property type="protein sequence ID" value="NER59958.1"/>
    <property type="molecule type" value="Genomic_DNA"/>
</dbReference>
<dbReference type="InterPro" id="IPR022385">
    <property type="entry name" value="Rhs_assc_core"/>
</dbReference>
<evidence type="ECO:0000256" key="3">
    <source>
        <dbReference type="SAM" id="SignalP"/>
    </source>
</evidence>
<reference evidence="7 8" key="1">
    <citation type="submission" date="2020-02" db="EMBL/GenBank/DDBJ databases">
        <title>Broccoli isolated Pseudomonas sp.</title>
        <authorList>
            <person name="Fujikawa T."/>
            <person name="Sawada H."/>
        </authorList>
    </citation>
    <scope>NUCLEOTIDE SEQUENCE [LARGE SCALE GENOMIC DNA]</scope>
    <source>
        <strain evidence="6 8">MAFF212427</strain>
        <strain evidence="5 7">MAFF212428</strain>
    </source>
</reference>
<dbReference type="PANTHER" id="PTHR32305:SF15">
    <property type="entry name" value="PROTEIN RHSA-RELATED"/>
    <property type="match status" value="1"/>
</dbReference>
<dbReference type="EMBL" id="JAAHBU010000014">
    <property type="protein sequence ID" value="NER62836.1"/>
    <property type="molecule type" value="Genomic_DNA"/>
</dbReference>
<evidence type="ECO:0000313" key="8">
    <source>
        <dbReference type="Proteomes" id="UP000482634"/>
    </source>
</evidence>
<evidence type="ECO:0000256" key="1">
    <source>
        <dbReference type="ARBA" id="ARBA00022737"/>
    </source>
</evidence>
<dbReference type="InterPro" id="IPR056823">
    <property type="entry name" value="TEN-like_YD-shell"/>
</dbReference>
<comment type="caution">
    <text evidence="6">The sequence shown here is derived from an EMBL/GenBank/DDBJ whole genome shotgun (WGS) entry which is preliminary data.</text>
</comment>
<dbReference type="RefSeq" id="WP_163940636.1">
    <property type="nucleotide sequence ID" value="NZ_JAAHBU010000014.1"/>
</dbReference>
<keyword evidence="1" id="KW-0677">Repeat</keyword>
<name>A0A6B3NLZ0_9PSED</name>
<feature type="domain" description="Teneurin-like YD-shell" evidence="4">
    <location>
        <begin position="26"/>
        <end position="128"/>
    </location>
</feature>
<dbReference type="Gene3D" id="2.180.10.10">
    <property type="entry name" value="RHS repeat-associated core"/>
    <property type="match status" value="1"/>
</dbReference>
<dbReference type="InterPro" id="IPR050708">
    <property type="entry name" value="T6SS_VgrG/RHS"/>
</dbReference>
<keyword evidence="8" id="KW-1185">Reference proteome</keyword>
<gene>
    <name evidence="5" type="ORF">G3435_08210</name>
    <name evidence="6" type="ORF">G3436_01605</name>
</gene>
<evidence type="ECO:0000259" key="4">
    <source>
        <dbReference type="Pfam" id="PF25023"/>
    </source>
</evidence>
<feature type="compositionally biased region" description="Low complexity" evidence="2">
    <location>
        <begin position="198"/>
        <end position="216"/>
    </location>
</feature>
<feature type="compositionally biased region" description="Basic and acidic residues" evidence="2">
    <location>
        <begin position="221"/>
        <end position="237"/>
    </location>
</feature>
<dbReference type="Proteomes" id="UP000480410">
    <property type="component" value="Unassembled WGS sequence"/>
</dbReference>
<accession>A0A6M0CQZ2</accession>
<feature type="chain" id="PRO_5044630301" description="Teneurin-like YD-shell domain-containing protein" evidence="3">
    <location>
        <begin position="27"/>
        <end position="298"/>
    </location>
</feature>
<dbReference type="Pfam" id="PF25023">
    <property type="entry name" value="TEN_YD-shell"/>
    <property type="match status" value="1"/>
</dbReference>
<feature type="compositionally biased region" description="Basic and acidic residues" evidence="2">
    <location>
        <begin position="276"/>
        <end position="290"/>
    </location>
</feature>
<proteinExistence type="predicted"/>
<feature type="signal peptide" evidence="3">
    <location>
        <begin position="1"/>
        <end position="26"/>
    </location>
</feature>
<evidence type="ECO:0000313" key="7">
    <source>
        <dbReference type="Proteomes" id="UP000480410"/>
    </source>
</evidence>
<feature type="region of interest" description="Disordered" evidence="2">
    <location>
        <begin position="191"/>
        <end position="298"/>
    </location>
</feature>
<sequence>MEALKRLGKKFAAILLVLTMTQTAIAGTTTYFHNDISGSPLAATDAAGNLLWKENYKPYGEKLSHSPASNTNKIGFHGKTHEDNTGLSYMGARYYDPVLGRFMGVDPVGFQEDNLHSFNRYTYTNNNPYKYIDPDGNYAFLIQPLAYLASAMVAAVTVDTVIKGGGQNGSTDFNASGIAYPGASSSAVPTWTSANNESAGDTAGAAGADVVDSPDGPFSWTHKDRYTTNPKLRDEWSKNTGDAWPKDRATGNNQDVSHEIPLADGGPDHVSNIRPRPRDEHAQRHRDANDYSRWGRRQ</sequence>
<organism evidence="6 8">
    <name type="scientific">Pseudomonas brassicae</name>
    <dbReference type="NCBI Taxonomy" id="2708063"/>
    <lineage>
        <taxon>Bacteria</taxon>
        <taxon>Pseudomonadati</taxon>
        <taxon>Pseudomonadota</taxon>
        <taxon>Gammaproteobacteria</taxon>
        <taxon>Pseudomonadales</taxon>
        <taxon>Pseudomonadaceae</taxon>
        <taxon>Pseudomonas</taxon>
    </lineage>
</organism>
<accession>A0A6B3NLZ0</accession>
<protein>
    <recommendedName>
        <fullName evidence="4">Teneurin-like YD-shell domain-containing protein</fullName>
    </recommendedName>
</protein>